<dbReference type="InterPro" id="IPR027417">
    <property type="entry name" value="P-loop_NTPase"/>
</dbReference>
<evidence type="ECO:0000259" key="2">
    <source>
        <dbReference type="PROSITE" id="PS50206"/>
    </source>
</evidence>
<gene>
    <name evidence="3" type="ordered locus">Nitsa_0310</name>
</gene>
<keyword evidence="1" id="KW-0711">Selenium</keyword>
<dbReference type="NCBIfam" id="TIGR03167">
    <property type="entry name" value="tRNA_sel_U_synt"/>
    <property type="match status" value="1"/>
</dbReference>
<evidence type="ECO:0000313" key="4">
    <source>
        <dbReference type="Proteomes" id="UP000008633"/>
    </source>
</evidence>
<dbReference type="AlphaFoldDB" id="E6WZK1"/>
<dbReference type="Gene3D" id="3.40.250.10">
    <property type="entry name" value="Rhodanese-like domain"/>
    <property type="match status" value="1"/>
</dbReference>
<organism evidence="3 4">
    <name type="scientific">Nitratifractor salsuginis (strain DSM 16511 / JCM 12458 / E9I37-1)</name>
    <dbReference type="NCBI Taxonomy" id="749222"/>
    <lineage>
        <taxon>Bacteria</taxon>
        <taxon>Pseudomonadati</taxon>
        <taxon>Campylobacterota</taxon>
        <taxon>Epsilonproteobacteria</taxon>
        <taxon>Campylobacterales</taxon>
        <taxon>Sulfurovaceae</taxon>
        <taxon>Nitratifractor</taxon>
    </lineage>
</organism>
<dbReference type="SMART" id="SM00450">
    <property type="entry name" value="RHOD"/>
    <property type="match status" value="1"/>
</dbReference>
<dbReference type="STRING" id="749222.Nitsa_0310"/>
<dbReference type="HAMAP" id="MF_01622">
    <property type="entry name" value="tRNA_sel_U_synth"/>
    <property type="match status" value="1"/>
</dbReference>
<name>E6WZK1_NITSE</name>
<dbReference type="SUPFAM" id="SSF52540">
    <property type="entry name" value="P-loop containing nucleoside triphosphate hydrolases"/>
    <property type="match status" value="1"/>
</dbReference>
<dbReference type="KEGG" id="nsa:Nitsa_0310"/>
<dbReference type="CDD" id="cd01520">
    <property type="entry name" value="RHOD_YbbB"/>
    <property type="match status" value="1"/>
</dbReference>
<dbReference type="InterPro" id="IPR017582">
    <property type="entry name" value="SelU"/>
</dbReference>
<dbReference type="EMBL" id="CP002452">
    <property type="protein sequence ID" value="ADV45581.1"/>
    <property type="molecule type" value="Genomic_DNA"/>
</dbReference>
<dbReference type="OrthoDB" id="285281at2"/>
<feature type="domain" description="Rhodanese" evidence="2">
    <location>
        <begin position="32"/>
        <end position="155"/>
    </location>
</feature>
<dbReference type="Pfam" id="PF26341">
    <property type="entry name" value="AAA_SelU"/>
    <property type="match status" value="1"/>
</dbReference>
<dbReference type="InterPro" id="IPR036873">
    <property type="entry name" value="Rhodanese-like_dom_sf"/>
</dbReference>
<sequence>MVLCYNGNDFIQQEPLTVQTPLPLIDDFRSIVTENRPLIDTRAPVEYAKGSFPEAVNLPLMNDEERERVGTTYKQEGHDAAVKLGHELVSGEVRQKRIDAWIDFLRAHPDAYLFCWRGGQRSEIVQRWIYEHCGIAVPRLKGGYKAFRNYLMDESLRLVRNREILVIGGRTGSGKTLLLQQIDEAIDLEGLARHRGSAFGRYARPQPSQIDFENALAYALIRHDAAGHRRIVIEDESRNIGQRYIPPEIFAEFQKAPVILLERPLDERIEISYQDYILYGQKEYDEAFRRGETPYGWYETMQHNFKRIRKRLGDERTRRFSALLDAAWQEQLRTGNPEGHKIWIRALLEEYYDPMYDYQIEKKKERIVFRGNAEEILEYLK</sequence>
<dbReference type="PROSITE" id="PS50206">
    <property type="entry name" value="RHODANESE_3"/>
    <property type="match status" value="1"/>
</dbReference>
<dbReference type="GO" id="GO:0043828">
    <property type="term" value="F:tRNA 2-selenouridine synthase activity"/>
    <property type="evidence" value="ECO:0007669"/>
    <property type="project" value="InterPro"/>
</dbReference>
<dbReference type="SUPFAM" id="SSF52821">
    <property type="entry name" value="Rhodanese/Cell cycle control phosphatase"/>
    <property type="match status" value="1"/>
</dbReference>
<dbReference type="InterPro" id="IPR058840">
    <property type="entry name" value="AAA_SelU"/>
</dbReference>
<accession>E6WZK1</accession>
<evidence type="ECO:0000313" key="3">
    <source>
        <dbReference type="EMBL" id="ADV45581.1"/>
    </source>
</evidence>
<dbReference type="NCBIfam" id="NF008750">
    <property type="entry name" value="PRK11784.1-2"/>
    <property type="match status" value="1"/>
</dbReference>
<dbReference type="Pfam" id="PF00581">
    <property type="entry name" value="Rhodanese"/>
    <property type="match status" value="1"/>
</dbReference>
<dbReference type="PANTHER" id="PTHR30401:SF0">
    <property type="entry name" value="TRNA 2-SELENOURIDINE SYNTHASE"/>
    <property type="match status" value="1"/>
</dbReference>
<dbReference type="PANTHER" id="PTHR30401">
    <property type="entry name" value="TRNA 2-SELENOURIDINE SYNTHASE"/>
    <property type="match status" value="1"/>
</dbReference>
<dbReference type="EC" id="2.9.1.-" evidence="3"/>
<dbReference type="RefSeq" id="WP_013553278.1">
    <property type="nucleotide sequence ID" value="NC_014935.1"/>
</dbReference>
<keyword evidence="3" id="KW-0808">Transferase</keyword>
<reference evidence="4" key="2">
    <citation type="submission" date="2011-01" db="EMBL/GenBank/DDBJ databases">
        <title>The complete genome of Nitratifractor salsuginis DSM 16511.</title>
        <authorList>
            <consortium name="US DOE Joint Genome Institute (JGI-PGF)"/>
            <person name="Lucas S."/>
            <person name="Copeland A."/>
            <person name="Lapidus A."/>
            <person name="Bruce D."/>
            <person name="Goodwin L."/>
            <person name="Pitluck S."/>
            <person name="Kyrpides N."/>
            <person name="Mavromatis K."/>
            <person name="Ivanova N."/>
            <person name="Mikhailova N."/>
            <person name="Zeytun A."/>
            <person name="Detter J.C."/>
            <person name="Tapia R."/>
            <person name="Han C."/>
            <person name="Land M."/>
            <person name="Hauser L."/>
            <person name="Markowitz V."/>
            <person name="Cheng J.-F."/>
            <person name="Hugenholtz P."/>
            <person name="Woyke T."/>
            <person name="Wu D."/>
            <person name="Tindall B."/>
            <person name="Schuetze A."/>
            <person name="Brambilla E."/>
            <person name="Klenk H.-P."/>
            <person name="Eisen J.A."/>
        </authorList>
    </citation>
    <scope>NUCLEOTIDE SEQUENCE [LARGE SCALE GENOMIC DNA]</scope>
    <source>
        <strain evidence="4">DSM 16511 / JCM 12458 / E9I37-1</strain>
    </source>
</reference>
<keyword evidence="4" id="KW-1185">Reference proteome</keyword>
<reference evidence="3 4" key="1">
    <citation type="journal article" date="2011" name="Stand. Genomic Sci.">
        <title>Complete genome sequence of Nitratifractor salsuginis type strain (E9I37-1).</title>
        <authorList>
            <person name="Anderson I."/>
            <person name="Sikorski J."/>
            <person name="Zeytun A."/>
            <person name="Nolan M."/>
            <person name="Lapidus A."/>
            <person name="Lucas S."/>
            <person name="Hammon N."/>
            <person name="Deshpande S."/>
            <person name="Cheng J.F."/>
            <person name="Tapia R."/>
            <person name="Han C."/>
            <person name="Goodwin L."/>
            <person name="Pitluck S."/>
            <person name="Liolios K."/>
            <person name="Pagani I."/>
            <person name="Ivanova N."/>
            <person name="Huntemann M."/>
            <person name="Mavromatis K."/>
            <person name="Ovchinikova G."/>
            <person name="Pati A."/>
            <person name="Chen A."/>
            <person name="Palaniappan K."/>
            <person name="Land M."/>
            <person name="Hauser L."/>
            <person name="Brambilla E.M."/>
            <person name="Ngatchou-Djao O.D."/>
            <person name="Rohde M."/>
            <person name="Tindall B.J."/>
            <person name="Goker M."/>
            <person name="Detter J.C."/>
            <person name="Woyke T."/>
            <person name="Bristow J."/>
            <person name="Eisen J.A."/>
            <person name="Markowitz V."/>
            <person name="Hugenholtz P."/>
            <person name="Klenk H.P."/>
            <person name="Kyrpides N.C."/>
        </authorList>
    </citation>
    <scope>NUCLEOTIDE SEQUENCE [LARGE SCALE GENOMIC DNA]</scope>
    <source>
        <strain evidence="4">DSM 16511 / JCM 12458 / E9I37-1</strain>
    </source>
</reference>
<evidence type="ECO:0000256" key="1">
    <source>
        <dbReference type="ARBA" id="ARBA00023266"/>
    </source>
</evidence>
<dbReference type="NCBIfam" id="NF008751">
    <property type="entry name" value="PRK11784.1-3"/>
    <property type="match status" value="1"/>
</dbReference>
<dbReference type="Proteomes" id="UP000008633">
    <property type="component" value="Chromosome"/>
</dbReference>
<dbReference type="eggNOG" id="COG2603">
    <property type="taxonomic scope" value="Bacteria"/>
</dbReference>
<dbReference type="GO" id="GO:0002098">
    <property type="term" value="P:tRNA wobble uridine modification"/>
    <property type="evidence" value="ECO:0007669"/>
    <property type="project" value="InterPro"/>
</dbReference>
<proteinExistence type="inferred from homology"/>
<dbReference type="HOGENOM" id="CLU_043456_1_0_7"/>
<dbReference type="InterPro" id="IPR001763">
    <property type="entry name" value="Rhodanese-like_dom"/>
</dbReference>
<protein>
    <submittedName>
        <fullName evidence="3">tRNA 2-selenouridine synthase</fullName>
        <ecNumber evidence="3">2.9.1.-</ecNumber>
    </submittedName>
</protein>